<keyword evidence="1" id="KW-1185">Reference proteome</keyword>
<reference evidence="2" key="1">
    <citation type="submission" date="2022-11" db="UniProtKB">
        <authorList>
            <consortium name="WormBaseParasite"/>
        </authorList>
    </citation>
    <scope>IDENTIFICATION</scope>
</reference>
<dbReference type="WBParaSite" id="scf7180000418446.g2408">
    <property type="protein sequence ID" value="scf7180000418446.g2408"/>
    <property type="gene ID" value="scf7180000418446.g2408"/>
</dbReference>
<evidence type="ECO:0000313" key="2">
    <source>
        <dbReference type="WBParaSite" id="scf7180000418446.g2408"/>
    </source>
</evidence>
<accession>A0A915NGH6</accession>
<organism evidence="1 2">
    <name type="scientific">Meloidogyne floridensis</name>
    <dbReference type="NCBI Taxonomy" id="298350"/>
    <lineage>
        <taxon>Eukaryota</taxon>
        <taxon>Metazoa</taxon>
        <taxon>Ecdysozoa</taxon>
        <taxon>Nematoda</taxon>
        <taxon>Chromadorea</taxon>
        <taxon>Rhabditida</taxon>
        <taxon>Tylenchina</taxon>
        <taxon>Tylenchomorpha</taxon>
        <taxon>Tylenchoidea</taxon>
        <taxon>Meloidogynidae</taxon>
        <taxon>Meloidogyninae</taxon>
        <taxon>Meloidogyne</taxon>
    </lineage>
</organism>
<evidence type="ECO:0000313" key="1">
    <source>
        <dbReference type="Proteomes" id="UP000887560"/>
    </source>
</evidence>
<dbReference type="AlphaFoldDB" id="A0A915NGH6"/>
<sequence length="66" mass="7897">MDLDVETIENPNLLFEKTKYLMNKERRLAFVEKLEKENVSPKMINNINEIINILEKMENEFKLKGI</sequence>
<dbReference type="Proteomes" id="UP000887560">
    <property type="component" value="Unplaced"/>
</dbReference>
<protein>
    <submittedName>
        <fullName evidence="2">Uncharacterized protein</fullName>
    </submittedName>
</protein>
<proteinExistence type="predicted"/>
<name>A0A915NGH6_9BILA</name>